<evidence type="ECO:0000256" key="1">
    <source>
        <dbReference type="PROSITE-ProRule" id="PRU00023"/>
    </source>
</evidence>
<proteinExistence type="predicted"/>
<dbReference type="PANTHER" id="PTHR46677">
    <property type="entry name" value="SMC5-SMC6 COMPLEX LOCALIZATION FACTOR PROTEIN 1"/>
    <property type="match status" value="1"/>
</dbReference>
<dbReference type="PROSITE" id="PS50088">
    <property type="entry name" value="ANK_REPEAT"/>
    <property type="match status" value="2"/>
</dbReference>
<dbReference type="SMART" id="SM00248">
    <property type="entry name" value="ANK"/>
    <property type="match status" value="4"/>
</dbReference>
<dbReference type="PANTHER" id="PTHR46677:SF1">
    <property type="entry name" value="SMC5-SMC6 COMPLEX LOCALIZATION FACTOR PROTEIN 1"/>
    <property type="match status" value="1"/>
</dbReference>
<organism evidence="3 4">
    <name type="scientific">Clavelina lepadiformis</name>
    <name type="common">Light-bulb sea squirt</name>
    <name type="synonym">Ascidia lepadiformis</name>
    <dbReference type="NCBI Taxonomy" id="159417"/>
    <lineage>
        <taxon>Eukaryota</taxon>
        <taxon>Metazoa</taxon>
        <taxon>Chordata</taxon>
        <taxon>Tunicata</taxon>
        <taxon>Ascidiacea</taxon>
        <taxon>Aplousobranchia</taxon>
        <taxon>Clavelinidae</taxon>
        <taxon>Clavelina</taxon>
    </lineage>
</organism>
<evidence type="ECO:0000256" key="2">
    <source>
        <dbReference type="SAM" id="MobiDB-lite"/>
    </source>
</evidence>
<protein>
    <submittedName>
        <fullName evidence="3">Uncharacterized protein</fullName>
    </submittedName>
</protein>
<feature type="region of interest" description="Disordered" evidence="2">
    <location>
        <begin position="1"/>
        <end position="22"/>
    </location>
</feature>
<comment type="caution">
    <text evidence="3">The sequence shown here is derived from an EMBL/GenBank/DDBJ whole genome shotgun (WGS) entry which is preliminary data.</text>
</comment>
<feature type="compositionally biased region" description="Polar residues" evidence="2">
    <location>
        <begin position="1"/>
        <end position="16"/>
    </location>
</feature>
<dbReference type="Pfam" id="PF12796">
    <property type="entry name" value="Ank_2"/>
    <property type="match status" value="2"/>
</dbReference>
<feature type="repeat" description="ANK" evidence="1">
    <location>
        <begin position="24"/>
        <end position="57"/>
    </location>
</feature>
<dbReference type="EMBL" id="CAWYQH010000130">
    <property type="protein sequence ID" value="CAK8692770.1"/>
    <property type="molecule type" value="Genomic_DNA"/>
</dbReference>
<evidence type="ECO:0000313" key="4">
    <source>
        <dbReference type="Proteomes" id="UP001642483"/>
    </source>
</evidence>
<name>A0ABP0GMK4_CLALP</name>
<dbReference type="Gene3D" id="1.25.40.20">
    <property type="entry name" value="Ankyrin repeat-containing domain"/>
    <property type="match status" value="2"/>
</dbReference>
<feature type="repeat" description="ANK" evidence="1">
    <location>
        <begin position="110"/>
        <end position="134"/>
    </location>
</feature>
<dbReference type="InterPro" id="IPR042479">
    <property type="entry name" value="Slf1"/>
</dbReference>
<dbReference type="InterPro" id="IPR036770">
    <property type="entry name" value="Ankyrin_rpt-contain_sf"/>
</dbReference>
<keyword evidence="4" id="KW-1185">Reference proteome</keyword>
<keyword evidence="1" id="KW-0040">ANK repeat</keyword>
<dbReference type="PROSITE" id="PS50297">
    <property type="entry name" value="ANK_REP_REGION"/>
    <property type="match status" value="2"/>
</dbReference>
<dbReference type="SUPFAM" id="SSF48403">
    <property type="entry name" value="Ankyrin repeat"/>
    <property type="match status" value="1"/>
</dbReference>
<gene>
    <name evidence="3" type="ORF">CVLEPA_LOCUS26014</name>
</gene>
<sequence length="337" mass="36782">MRKSPSAVSGSKTSVAAVNRRNAKGETALHKACMQNRPEKVAELLSVPGIDPNARDNAGWTPLGEACNHGHLDCVAELLKLPVANSHAAATSNEAWNPPLVLDLLACPEEGTTPLHDALDNGHVEVAKVLIDKGGVELLYIIDKQGKTPLDSCASEDLASQVLEAACEIASCKLNEKKIGEEEKGEEREIDAPSDEDYAKVLPPPSLVSSSGWKKSCQVYLILVRHLLSSYILSSNINDIIHLFSEEIKQTAVIPYSTVFDKEPASEVTVENKEYCDELHEQLLRCENDLAYVLKWKKVEAAFNNHLRKITGDTNGAFELGVLFYEGDVLSDLQKGL</sequence>
<evidence type="ECO:0000313" key="3">
    <source>
        <dbReference type="EMBL" id="CAK8692770.1"/>
    </source>
</evidence>
<reference evidence="3 4" key="1">
    <citation type="submission" date="2024-02" db="EMBL/GenBank/DDBJ databases">
        <authorList>
            <person name="Daric V."/>
            <person name="Darras S."/>
        </authorList>
    </citation>
    <scope>NUCLEOTIDE SEQUENCE [LARGE SCALE GENOMIC DNA]</scope>
</reference>
<dbReference type="Proteomes" id="UP001642483">
    <property type="component" value="Unassembled WGS sequence"/>
</dbReference>
<accession>A0ABP0GMK4</accession>
<dbReference type="InterPro" id="IPR002110">
    <property type="entry name" value="Ankyrin_rpt"/>
</dbReference>